<name>A0A4P6F5B1_9MICO</name>
<dbReference type="EMBL" id="CP035493">
    <property type="protein sequence ID" value="QAY70535.1"/>
    <property type="molecule type" value="Genomic_DNA"/>
</dbReference>
<proteinExistence type="predicted"/>
<dbReference type="OrthoDB" id="5145136at2"/>
<sequence length="110" mass="11959">MVTLLVWLVSAVLLATAVFVVASVMERGQGVPGDPPGDNGIVAFWRSFRAGLRHRGRVARPVDTDLDTFLADRVEEGPGYVDAEQLADVLNRARETATRHIHVGTVRAPK</sequence>
<evidence type="ECO:0000313" key="1">
    <source>
        <dbReference type="EMBL" id="QAY70535.1"/>
    </source>
</evidence>
<keyword evidence="2" id="KW-1185">Reference proteome</keyword>
<evidence type="ECO:0000313" key="2">
    <source>
        <dbReference type="Proteomes" id="UP000292118"/>
    </source>
</evidence>
<organism evidence="1 2">
    <name type="scientific">Xylanimonas protaetiae</name>
    <dbReference type="NCBI Taxonomy" id="2509457"/>
    <lineage>
        <taxon>Bacteria</taxon>
        <taxon>Bacillati</taxon>
        <taxon>Actinomycetota</taxon>
        <taxon>Actinomycetes</taxon>
        <taxon>Micrococcales</taxon>
        <taxon>Promicromonosporaceae</taxon>
        <taxon>Xylanimonas</taxon>
    </lineage>
</organism>
<dbReference type="KEGG" id="xya:ET471_11265"/>
<accession>A0A4P6F5B1</accession>
<dbReference type="RefSeq" id="WP_129188389.1">
    <property type="nucleotide sequence ID" value="NZ_CP035493.1"/>
</dbReference>
<gene>
    <name evidence="1" type="ORF">ET471_11265</name>
</gene>
<dbReference type="AlphaFoldDB" id="A0A4P6F5B1"/>
<dbReference type="Proteomes" id="UP000292118">
    <property type="component" value="Chromosome"/>
</dbReference>
<protein>
    <submittedName>
        <fullName evidence="1">Uncharacterized protein</fullName>
    </submittedName>
</protein>
<reference evidence="1 2" key="1">
    <citation type="submission" date="2019-01" db="EMBL/GenBank/DDBJ databases">
        <title>Genome sequencing of strain FW10M-9.</title>
        <authorList>
            <person name="Heo J."/>
            <person name="Kim S.-J."/>
            <person name="Kim J.-S."/>
            <person name="Hong S.-B."/>
            <person name="Kwon S.-W."/>
        </authorList>
    </citation>
    <scope>NUCLEOTIDE SEQUENCE [LARGE SCALE GENOMIC DNA]</scope>
    <source>
        <strain evidence="1 2">FW10M-9</strain>
    </source>
</reference>